<name>A0A0A9EQA8_ARUDO</name>
<accession>A0A0A9EQA8</accession>
<reference evidence="1" key="2">
    <citation type="journal article" date="2015" name="Data Brief">
        <title>Shoot transcriptome of the giant reed, Arundo donax.</title>
        <authorList>
            <person name="Barrero R.A."/>
            <person name="Guerrero F.D."/>
            <person name="Moolhuijzen P."/>
            <person name="Goolsby J.A."/>
            <person name="Tidwell J."/>
            <person name="Bellgard S.E."/>
            <person name="Bellgard M.I."/>
        </authorList>
    </citation>
    <scope>NUCLEOTIDE SEQUENCE</scope>
    <source>
        <tissue evidence="1">Shoot tissue taken approximately 20 cm above the soil surface</tissue>
    </source>
</reference>
<sequence>MPVLYLSMGWIILLFMSSLK</sequence>
<protein>
    <submittedName>
        <fullName evidence="1">Uncharacterized protein</fullName>
    </submittedName>
</protein>
<reference evidence="1" key="1">
    <citation type="submission" date="2014-09" db="EMBL/GenBank/DDBJ databases">
        <authorList>
            <person name="Magalhaes I.L.F."/>
            <person name="Oliveira U."/>
            <person name="Santos F.R."/>
            <person name="Vidigal T.H.D.A."/>
            <person name="Brescovit A.D."/>
            <person name="Santos A.J."/>
        </authorList>
    </citation>
    <scope>NUCLEOTIDE SEQUENCE</scope>
    <source>
        <tissue evidence="1">Shoot tissue taken approximately 20 cm above the soil surface</tissue>
    </source>
</reference>
<proteinExistence type="predicted"/>
<dbReference type="AlphaFoldDB" id="A0A0A9EQA8"/>
<evidence type="ECO:0000313" key="1">
    <source>
        <dbReference type="EMBL" id="JAE00056.1"/>
    </source>
</evidence>
<dbReference type="EMBL" id="GBRH01197840">
    <property type="protein sequence ID" value="JAE00056.1"/>
    <property type="molecule type" value="Transcribed_RNA"/>
</dbReference>
<organism evidence="1">
    <name type="scientific">Arundo donax</name>
    <name type="common">Giant reed</name>
    <name type="synonym">Donax arundinaceus</name>
    <dbReference type="NCBI Taxonomy" id="35708"/>
    <lineage>
        <taxon>Eukaryota</taxon>
        <taxon>Viridiplantae</taxon>
        <taxon>Streptophyta</taxon>
        <taxon>Embryophyta</taxon>
        <taxon>Tracheophyta</taxon>
        <taxon>Spermatophyta</taxon>
        <taxon>Magnoliopsida</taxon>
        <taxon>Liliopsida</taxon>
        <taxon>Poales</taxon>
        <taxon>Poaceae</taxon>
        <taxon>PACMAD clade</taxon>
        <taxon>Arundinoideae</taxon>
        <taxon>Arundineae</taxon>
        <taxon>Arundo</taxon>
    </lineage>
</organism>